<gene>
    <name evidence="1" type="ORF">DJ010_11125</name>
</gene>
<name>A0A316THE2_9ACTN</name>
<organism evidence="1 2">
    <name type="scientific">Nocardioides silvaticus</name>
    <dbReference type="NCBI Taxonomy" id="2201891"/>
    <lineage>
        <taxon>Bacteria</taxon>
        <taxon>Bacillati</taxon>
        <taxon>Actinomycetota</taxon>
        <taxon>Actinomycetes</taxon>
        <taxon>Propionibacteriales</taxon>
        <taxon>Nocardioidaceae</taxon>
        <taxon>Nocardioides</taxon>
    </lineage>
</organism>
<reference evidence="1 2" key="1">
    <citation type="submission" date="2018-05" db="EMBL/GenBank/DDBJ databases">
        <title>Nocardioides silvaticus genome.</title>
        <authorList>
            <person name="Li C."/>
            <person name="Wang G."/>
        </authorList>
    </citation>
    <scope>NUCLEOTIDE SEQUENCE [LARGE SCALE GENOMIC DNA]</scope>
    <source>
        <strain evidence="1 2">CCTCC AB 2018079</strain>
    </source>
</reference>
<dbReference type="AlphaFoldDB" id="A0A316THE2"/>
<protein>
    <submittedName>
        <fullName evidence="1">Uncharacterized protein</fullName>
    </submittedName>
</protein>
<proteinExistence type="predicted"/>
<dbReference type="RefSeq" id="WP_109693733.1">
    <property type="nucleotide sequence ID" value="NZ_QGDD01000004.1"/>
</dbReference>
<evidence type="ECO:0000313" key="1">
    <source>
        <dbReference type="EMBL" id="PWN02931.1"/>
    </source>
</evidence>
<sequence>MATDFYLDYEGSGSAASRFATKGTDLEHAAADGAEAGVTGMQGPMGAATAPVQSAADDVLVALGGRLRVFSAELFALSTLVGDTIQVTNEIDVEYRL</sequence>
<evidence type="ECO:0000313" key="2">
    <source>
        <dbReference type="Proteomes" id="UP000245507"/>
    </source>
</evidence>
<keyword evidence="2" id="KW-1185">Reference proteome</keyword>
<accession>A0A316THE2</accession>
<dbReference type="Proteomes" id="UP000245507">
    <property type="component" value="Unassembled WGS sequence"/>
</dbReference>
<comment type="caution">
    <text evidence="1">The sequence shown here is derived from an EMBL/GenBank/DDBJ whole genome shotgun (WGS) entry which is preliminary data.</text>
</comment>
<dbReference type="EMBL" id="QGDD01000004">
    <property type="protein sequence ID" value="PWN02931.1"/>
    <property type="molecule type" value="Genomic_DNA"/>
</dbReference>